<keyword evidence="1" id="KW-1133">Transmembrane helix</keyword>
<dbReference type="Gene3D" id="2.60.40.10">
    <property type="entry name" value="Immunoglobulins"/>
    <property type="match status" value="1"/>
</dbReference>
<name>A0A023U9Z0_LACLC</name>
<protein>
    <recommendedName>
        <fullName evidence="3">Surface protein</fullName>
    </recommendedName>
</protein>
<evidence type="ECO:0008006" key="3">
    <source>
        <dbReference type="Google" id="ProtNLM"/>
    </source>
</evidence>
<accession>A0A023U9Z0</accession>
<dbReference type="InterPro" id="IPR013783">
    <property type="entry name" value="Ig-like_fold"/>
</dbReference>
<dbReference type="PATRIC" id="fig|1359.40.peg.311"/>
<reference evidence="2" key="1">
    <citation type="journal article" date="2014" name="MBio">
        <title>Differences in lactococcal cell wall polysaccharide structure are major determining factors in bacteriophage sensitivity.</title>
        <authorList>
            <person name="Ainsworth S."/>
            <person name="Sadovskaya I."/>
            <person name="Vinogradov E."/>
            <person name="Courtin P."/>
            <person name="Guerardel Y."/>
            <person name="Mahony J."/>
            <person name="Grard T."/>
            <person name="Cambillau C."/>
            <person name="Chapot-Chartier M.P."/>
            <person name="van Sinderen D."/>
        </authorList>
    </citation>
    <scope>NUCLEOTIDE SEQUENCE</scope>
    <source>
        <strain evidence="2">JM1</strain>
    </source>
</reference>
<keyword evidence="1" id="KW-0472">Membrane</keyword>
<proteinExistence type="predicted"/>
<gene>
    <name evidence="2" type="ORF">JM1_010</name>
</gene>
<dbReference type="EMBL" id="KF498849">
    <property type="protein sequence ID" value="AHX98270.1"/>
    <property type="molecule type" value="Genomic_DNA"/>
</dbReference>
<evidence type="ECO:0000256" key="1">
    <source>
        <dbReference type="SAM" id="Phobius"/>
    </source>
</evidence>
<keyword evidence="1" id="KW-0812">Transmembrane</keyword>
<dbReference type="AlphaFoldDB" id="A0A023U9Z0"/>
<evidence type="ECO:0000313" key="2">
    <source>
        <dbReference type="EMBL" id="AHX98270.1"/>
    </source>
</evidence>
<sequence length="599" mass="64871">MYKKVTFLVTLIGVMGLLLFTFYEGHTVSASDKTLTTNLSIKVTSSGDPIQNGAFLAGNYQTAYEAIMSGKFSSQVTNSSAWRESQNTEHVIVVAGLTVGEGNKHTDSEAQTIISTLFSTNFTLLQSINETNNGTDIMSFNPPSNFVRFQAPNGGNVTTDLKGRASAKVNTGLTAIVDGSSKGIIKLITVTPDMGEVKVDTNSLGISLSFASGNSKSSQPRTVELNQELHYTLKVSKKMLNPTTPTKIDLRPDANIVIDETSLPNTVTSLIPPTINPGVTFDPLASPEQLSKIADTIGSVLISWQINMYELTIPPTDSDVSIDIKAHLSPVVYVNNVSILQGTSTNTTKMNVPIKAFSSPDNNFGMTANVISQTTGTQITSSAPKVNTTGINFVEVDANKNKMVRDAVYILGKNVSGKKYLYDNQGKWSEIQDLSTVSPTSYTLLRGGNQYIFGDNDVSPIELNNTRFNYDYERDTKINQSLIKLFGLGEGKDYFLYQVAAPTNYSVDKTPIDFSIFSENVVSPNGSQLTKTSMKMASNQSFKLNGLIPDYGAGTNEYNILAVTPQKEVHFSALKSIIFPLLLLVLGIVVIGGILVRLV</sequence>
<organism evidence="2">
    <name type="scientific">Lactococcus lactis subsp. cremoris</name>
    <name type="common">Streptococcus cremoris</name>
    <dbReference type="NCBI Taxonomy" id="1359"/>
    <lineage>
        <taxon>Bacteria</taxon>
        <taxon>Bacillati</taxon>
        <taxon>Bacillota</taxon>
        <taxon>Bacilli</taxon>
        <taxon>Lactobacillales</taxon>
        <taxon>Streptococcaceae</taxon>
        <taxon>Lactococcus</taxon>
    </lineage>
</organism>
<feature type="transmembrane region" description="Helical" evidence="1">
    <location>
        <begin position="577"/>
        <end position="596"/>
    </location>
</feature>